<reference evidence="1" key="1">
    <citation type="submission" date="2021-01" db="EMBL/GenBank/DDBJ databases">
        <authorList>
            <consortium name="Genoscope - CEA"/>
            <person name="William W."/>
        </authorList>
    </citation>
    <scope>NUCLEOTIDE SEQUENCE</scope>
</reference>
<keyword evidence="2" id="KW-1185">Reference proteome</keyword>
<evidence type="ECO:0000313" key="1">
    <source>
        <dbReference type="EMBL" id="CAD8105598.1"/>
    </source>
</evidence>
<evidence type="ECO:0000313" key="2">
    <source>
        <dbReference type="Proteomes" id="UP000692954"/>
    </source>
</evidence>
<proteinExistence type="predicted"/>
<gene>
    <name evidence="1" type="ORF">PSON_ATCC_30995.1.T0850004</name>
</gene>
<accession>A0A8S1PSQ6</accession>
<protein>
    <submittedName>
        <fullName evidence="1">Uncharacterized protein</fullName>
    </submittedName>
</protein>
<organism evidence="1 2">
    <name type="scientific">Paramecium sonneborni</name>
    <dbReference type="NCBI Taxonomy" id="65129"/>
    <lineage>
        <taxon>Eukaryota</taxon>
        <taxon>Sar</taxon>
        <taxon>Alveolata</taxon>
        <taxon>Ciliophora</taxon>
        <taxon>Intramacronucleata</taxon>
        <taxon>Oligohymenophorea</taxon>
        <taxon>Peniculida</taxon>
        <taxon>Parameciidae</taxon>
        <taxon>Paramecium</taxon>
    </lineage>
</organism>
<dbReference type="EMBL" id="CAJJDN010000085">
    <property type="protein sequence ID" value="CAD8105598.1"/>
    <property type="molecule type" value="Genomic_DNA"/>
</dbReference>
<sequence>MFKPKMKKIYVVVLDPKLPKDQRLLCIECLENTDTDGKVVGEENQIKRQRRQKRLLLTKQSQLNHCIVLSIK</sequence>
<comment type="caution">
    <text evidence="1">The sequence shown here is derived from an EMBL/GenBank/DDBJ whole genome shotgun (WGS) entry which is preliminary data.</text>
</comment>
<dbReference type="Proteomes" id="UP000692954">
    <property type="component" value="Unassembled WGS sequence"/>
</dbReference>
<name>A0A8S1PSQ6_9CILI</name>
<dbReference type="AlphaFoldDB" id="A0A8S1PSQ6"/>